<dbReference type="Gene3D" id="3.30.1360.200">
    <property type="match status" value="1"/>
</dbReference>
<reference evidence="3" key="1">
    <citation type="journal article" date="2019" name="Int. J. Syst. Evol. Microbiol.">
        <title>The Global Catalogue of Microorganisms (GCM) 10K type strain sequencing project: providing services to taxonomists for standard genome sequencing and annotation.</title>
        <authorList>
            <consortium name="The Broad Institute Genomics Platform"/>
            <consortium name="The Broad Institute Genome Sequencing Center for Infectious Disease"/>
            <person name="Wu L."/>
            <person name="Ma J."/>
        </authorList>
    </citation>
    <scope>NUCLEOTIDE SEQUENCE [LARGE SCALE GENOMIC DNA]</scope>
    <source>
        <strain evidence="3">JCM 16014</strain>
    </source>
</reference>
<name>A0ABP5F4D1_9ACTN</name>
<keyword evidence="3" id="KW-1185">Reference proteome</keyword>
<accession>A0ABP5F4D1</accession>
<dbReference type="Pfam" id="PF22599">
    <property type="entry name" value="SecDF_P1_head"/>
    <property type="match status" value="1"/>
</dbReference>
<dbReference type="InterPro" id="IPR054384">
    <property type="entry name" value="SecDF_P1_head"/>
</dbReference>
<feature type="domain" description="SecDF P1 head subdomain" evidence="1">
    <location>
        <begin position="53"/>
        <end position="151"/>
    </location>
</feature>
<organism evidence="2 3">
    <name type="scientific">Catenulispora yoronensis</name>
    <dbReference type="NCBI Taxonomy" id="450799"/>
    <lineage>
        <taxon>Bacteria</taxon>
        <taxon>Bacillati</taxon>
        <taxon>Actinomycetota</taxon>
        <taxon>Actinomycetes</taxon>
        <taxon>Catenulisporales</taxon>
        <taxon>Catenulisporaceae</taxon>
        <taxon>Catenulispora</taxon>
    </lineage>
</organism>
<sequence length="153" mass="15208">MGGQGAMPTAANDSETRAETALGALDCAHPEQLPSTADGDYLAACSVDGLADKYLLGPSALSGAHISSAKSTAVDGRWQVDVTFDAIGAKDFAALTASMAANSGQLAITVGATVESAPLVQSPITDGRIQISGQFDQGEAAALAAAFTAGAQH</sequence>
<protein>
    <recommendedName>
        <fullName evidence="1">SecDF P1 head subdomain domain-containing protein</fullName>
    </recommendedName>
</protein>
<gene>
    <name evidence="2" type="ORF">GCM10009839_09250</name>
</gene>
<evidence type="ECO:0000313" key="2">
    <source>
        <dbReference type="EMBL" id="GAA2015996.1"/>
    </source>
</evidence>
<evidence type="ECO:0000313" key="3">
    <source>
        <dbReference type="Proteomes" id="UP001500751"/>
    </source>
</evidence>
<evidence type="ECO:0000259" key="1">
    <source>
        <dbReference type="Pfam" id="PF22599"/>
    </source>
</evidence>
<proteinExistence type="predicted"/>
<dbReference type="Proteomes" id="UP001500751">
    <property type="component" value="Unassembled WGS sequence"/>
</dbReference>
<dbReference type="EMBL" id="BAAAQN010000004">
    <property type="protein sequence ID" value="GAA2015996.1"/>
    <property type="molecule type" value="Genomic_DNA"/>
</dbReference>
<comment type="caution">
    <text evidence="2">The sequence shown here is derived from an EMBL/GenBank/DDBJ whole genome shotgun (WGS) entry which is preliminary data.</text>
</comment>